<name>A0AAN7FM79_QUERU</name>
<dbReference type="EMBL" id="JAXUIC010000003">
    <property type="protein sequence ID" value="KAK4595472.1"/>
    <property type="molecule type" value="Genomic_DNA"/>
</dbReference>
<evidence type="ECO:0000313" key="2">
    <source>
        <dbReference type="EMBL" id="KAK4595472.1"/>
    </source>
</evidence>
<proteinExistence type="predicted"/>
<feature type="region of interest" description="Disordered" evidence="1">
    <location>
        <begin position="1"/>
        <end position="27"/>
    </location>
</feature>
<gene>
    <name evidence="2" type="ORF">RGQ29_013797</name>
</gene>
<protein>
    <submittedName>
        <fullName evidence="2">Uncharacterized protein</fullName>
    </submittedName>
</protein>
<dbReference type="Proteomes" id="UP001324115">
    <property type="component" value="Unassembled WGS sequence"/>
</dbReference>
<feature type="compositionally biased region" description="Basic and acidic residues" evidence="1">
    <location>
        <begin position="1"/>
        <end position="13"/>
    </location>
</feature>
<feature type="region of interest" description="Disordered" evidence="1">
    <location>
        <begin position="68"/>
        <end position="88"/>
    </location>
</feature>
<reference evidence="2 3" key="1">
    <citation type="journal article" date="2023" name="G3 (Bethesda)">
        <title>A haplotype-resolved chromosome-scale genome for Quercus rubra L. provides insights into the genetics of adaptive traits for red oak species.</title>
        <authorList>
            <person name="Kapoor B."/>
            <person name="Jenkins J."/>
            <person name="Schmutz J."/>
            <person name="Zhebentyayeva T."/>
            <person name="Kuelheim C."/>
            <person name="Coggeshall M."/>
            <person name="Heim C."/>
            <person name="Lasky J.R."/>
            <person name="Leites L."/>
            <person name="Islam-Faridi N."/>
            <person name="Romero-Severson J."/>
            <person name="DeLeo V.L."/>
            <person name="Lucas S.M."/>
            <person name="Lazic D."/>
            <person name="Gailing O."/>
            <person name="Carlson J."/>
            <person name="Staton M."/>
        </authorList>
    </citation>
    <scope>NUCLEOTIDE SEQUENCE [LARGE SCALE GENOMIC DNA]</scope>
    <source>
        <strain evidence="2">Pseudo-F2</strain>
    </source>
</reference>
<sequence>MSRALRGMEEIDPRAFNNGAEDSGLPISHTYVNDGSNSKLYPSSKKTRKSLSNLDAKHPLFLIELQTNMPSCGDENSLGGTRGSPSSI</sequence>
<evidence type="ECO:0000256" key="1">
    <source>
        <dbReference type="SAM" id="MobiDB-lite"/>
    </source>
</evidence>
<organism evidence="2 3">
    <name type="scientific">Quercus rubra</name>
    <name type="common">Northern red oak</name>
    <name type="synonym">Quercus borealis</name>
    <dbReference type="NCBI Taxonomy" id="3512"/>
    <lineage>
        <taxon>Eukaryota</taxon>
        <taxon>Viridiplantae</taxon>
        <taxon>Streptophyta</taxon>
        <taxon>Embryophyta</taxon>
        <taxon>Tracheophyta</taxon>
        <taxon>Spermatophyta</taxon>
        <taxon>Magnoliopsida</taxon>
        <taxon>eudicotyledons</taxon>
        <taxon>Gunneridae</taxon>
        <taxon>Pentapetalae</taxon>
        <taxon>rosids</taxon>
        <taxon>fabids</taxon>
        <taxon>Fagales</taxon>
        <taxon>Fagaceae</taxon>
        <taxon>Quercus</taxon>
    </lineage>
</organism>
<accession>A0AAN7FM79</accession>
<dbReference type="AlphaFoldDB" id="A0AAN7FM79"/>
<keyword evidence="3" id="KW-1185">Reference proteome</keyword>
<comment type="caution">
    <text evidence="2">The sequence shown here is derived from an EMBL/GenBank/DDBJ whole genome shotgun (WGS) entry which is preliminary data.</text>
</comment>
<evidence type="ECO:0000313" key="3">
    <source>
        <dbReference type="Proteomes" id="UP001324115"/>
    </source>
</evidence>